<feature type="domain" description="Major facilitator superfamily (MFS) profile" evidence="9">
    <location>
        <begin position="88"/>
        <end position="503"/>
    </location>
</feature>
<feature type="transmembrane region" description="Helical" evidence="8">
    <location>
        <begin position="338"/>
        <end position="357"/>
    </location>
</feature>
<comment type="caution">
    <text evidence="10">The sequence shown here is derived from an EMBL/GenBank/DDBJ whole genome shotgun (WGS) entry which is preliminary data.</text>
</comment>
<comment type="similarity">
    <text evidence="2">Belongs to the major facilitator superfamily. Sugar transporter (TC 2.A.1.1) family.</text>
</comment>
<evidence type="ECO:0000256" key="5">
    <source>
        <dbReference type="ARBA" id="ARBA00022989"/>
    </source>
</evidence>
<dbReference type="InterPro" id="IPR050814">
    <property type="entry name" value="Myo-inositol_Transporter"/>
</dbReference>
<keyword evidence="4 8" id="KW-0812">Transmembrane</keyword>
<feature type="region of interest" description="Disordered" evidence="7">
    <location>
        <begin position="524"/>
        <end position="554"/>
    </location>
</feature>
<keyword evidence="6 8" id="KW-0472">Membrane</keyword>
<organism evidence="10 11">
    <name type="scientific">Penicillium steckii</name>
    <dbReference type="NCBI Taxonomy" id="303698"/>
    <lineage>
        <taxon>Eukaryota</taxon>
        <taxon>Fungi</taxon>
        <taxon>Dikarya</taxon>
        <taxon>Ascomycota</taxon>
        <taxon>Pezizomycotina</taxon>
        <taxon>Eurotiomycetes</taxon>
        <taxon>Eurotiomycetidae</taxon>
        <taxon>Eurotiales</taxon>
        <taxon>Aspergillaceae</taxon>
        <taxon>Penicillium</taxon>
    </lineage>
</organism>
<dbReference type="Gene3D" id="1.20.1250.20">
    <property type="entry name" value="MFS general substrate transporter like domains"/>
    <property type="match status" value="2"/>
</dbReference>
<dbReference type="Proteomes" id="UP000191285">
    <property type="component" value="Unassembled WGS sequence"/>
</dbReference>
<dbReference type="InterPro" id="IPR020846">
    <property type="entry name" value="MFS_dom"/>
</dbReference>
<dbReference type="GO" id="GO:0015798">
    <property type="term" value="P:myo-inositol transport"/>
    <property type="evidence" value="ECO:0007669"/>
    <property type="project" value="UniProtKB-ARBA"/>
</dbReference>
<dbReference type="GO" id="GO:0022857">
    <property type="term" value="F:transmembrane transporter activity"/>
    <property type="evidence" value="ECO:0007669"/>
    <property type="project" value="InterPro"/>
</dbReference>
<dbReference type="InterPro" id="IPR005828">
    <property type="entry name" value="MFS_sugar_transport-like"/>
</dbReference>
<evidence type="ECO:0000313" key="11">
    <source>
        <dbReference type="Proteomes" id="UP000191285"/>
    </source>
</evidence>
<protein>
    <recommendedName>
        <fullName evidence="9">Major facilitator superfamily (MFS) profile domain-containing protein</fullName>
    </recommendedName>
</protein>
<gene>
    <name evidence="10" type="ORF">PENSTE_c004G02965</name>
</gene>
<reference evidence="11" key="1">
    <citation type="journal article" date="2017" name="Nat. Microbiol.">
        <title>Global analysis of biosynthetic gene clusters reveals vast potential of secondary metabolite production in Penicillium species.</title>
        <authorList>
            <person name="Nielsen J.C."/>
            <person name="Grijseels S."/>
            <person name="Prigent S."/>
            <person name="Ji B."/>
            <person name="Dainat J."/>
            <person name="Nielsen K.F."/>
            <person name="Frisvad J.C."/>
            <person name="Workman M."/>
            <person name="Nielsen J."/>
        </authorList>
    </citation>
    <scope>NUCLEOTIDE SEQUENCE [LARGE SCALE GENOMIC DNA]</scope>
    <source>
        <strain evidence="11">IBT 24891</strain>
    </source>
</reference>
<keyword evidence="3" id="KW-0813">Transport</keyword>
<proteinExistence type="inferred from homology"/>
<dbReference type="PANTHER" id="PTHR48020">
    <property type="entry name" value="PROTON MYO-INOSITOL COTRANSPORTER"/>
    <property type="match status" value="1"/>
</dbReference>
<dbReference type="SUPFAM" id="SSF103473">
    <property type="entry name" value="MFS general substrate transporter"/>
    <property type="match status" value="1"/>
</dbReference>
<dbReference type="InterPro" id="IPR003663">
    <property type="entry name" value="Sugar/inositol_transpt"/>
</dbReference>
<evidence type="ECO:0000256" key="6">
    <source>
        <dbReference type="ARBA" id="ARBA00023136"/>
    </source>
</evidence>
<dbReference type="AlphaFoldDB" id="A0A1V6TN97"/>
<dbReference type="GO" id="GO:0015791">
    <property type="term" value="P:polyol transmembrane transport"/>
    <property type="evidence" value="ECO:0007669"/>
    <property type="project" value="UniProtKB-ARBA"/>
</dbReference>
<evidence type="ECO:0000259" key="9">
    <source>
        <dbReference type="PROSITE" id="PS50850"/>
    </source>
</evidence>
<dbReference type="STRING" id="303698.A0A1V6TN97"/>
<feature type="transmembrane region" description="Helical" evidence="8">
    <location>
        <begin position="246"/>
        <end position="265"/>
    </location>
</feature>
<feature type="transmembrane region" description="Helical" evidence="8">
    <location>
        <begin position="393"/>
        <end position="410"/>
    </location>
</feature>
<evidence type="ECO:0000313" key="10">
    <source>
        <dbReference type="EMBL" id="OQE27454.1"/>
    </source>
</evidence>
<keyword evidence="5 8" id="KW-1133">Transmembrane helix</keyword>
<feature type="transmembrane region" description="Helical" evidence="8">
    <location>
        <begin position="218"/>
        <end position="240"/>
    </location>
</feature>
<dbReference type="GO" id="GO:0016020">
    <property type="term" value="C:membrane"/>
    <property type="evidence" value="ECO:0007669"/>
    <property type="project" value="UniProtKB-SubCell"/>
</dbReference>
<dbReference type="InterPro" id="IPR036259">
    <property type="entry name" value="MFS_trans_sf"/>
</dbReference>
<dbReference type="PROSITE" id="PS00217">
    <property type="entry name" value="SUGAR_TRANSPORT_2"/>
    <property type="match status" value="1"/>
</dbReference>
<dbReference type="PROSITE" id="PS50850">
    <property type="entry name" value="MFS"/>
    <property type="match status" value="1"/>
</dbReference>
<accession>A0A1V6TN97</accession>
<feature type="transmembrane region" description="Helical" evidence="8">
    <location>
        <begin position="363"/>
        <end position="386"/>
    </location>
</feature>
<dbReference type="InterPro" id="IPR005829">
    <property type="entry name" value="Sugar_transporter_CS"/>
</dbReference>
<sequence>MSTDPGDQSRRAVPLSDLSIDELVADVELFYRRLRFENIVSLETLIKGAKLAKDPWNSAPIGLSGTESEILLKEQRKPSWNTRGLQVTIMVTACAAITQGWQQSTINGSDLFSWREDLNLDKKEDELLIGLINAAPWLSGSLLGTWLSDPLQDRYGRRPALFVAGLFCVALVIGTAQCNSWQTLLLCRCLLGVGIGSKASIAPVFAAEAAPDQHRGQVLMMWQLFDAFGIFLGFVCAFLVRNSWRVLLATAIIPAIVLLFLVFICPESPRFLIQKHEYVKAYKSLLELRGTEIQAARDLYNIHAQLQVEATKINVLAFYSTDLIKSDASGSNARIKGYNLGFGLANFLFTFPAYHFIDDRGRRPLLLVSFVGMLFSLAAVTGFFKLADPETRLILVSITSIALFVFFYSIGAGPIPFTLSAEVFPLCVRGKVKQSRPSMLSYAEQHLMCVRRGDELQRHDQLSVSWAVGIRCALFDKEIWTWKHLGLNAVALILIFLLVPDTNKESLEGMNAIFDRSTMEHVRRHTRSLRPSNLSGKSSRRDDGDIELQRRSEE</sequence>
<dbReference type="EMBL" id="MLKD01000004">
    <property type="protein sequence ID" value="OQE27454.1"/>
    <property type="molecule type" value="Genomic_DNA"/>
</dbReference>
<evidence type="ECO:0000256" key="4">
    <source>
        <dbReference type="ARBA" id="ARBA00022692"/>
    </source>
</evidence>
<dbReference type="OrthoDB" id="6339427at2759"/>
<evidence type="ECO:0000256" key="8">
    <source>
        <dbReference type="SAM" id="Phobius"/>
    </source>
</evidence>
<feature type="transmembrane region" description="Helical" evidence="8">
    <location>
        <begin position="159"/>
        <end position="177"/>
    </location>
</feature>
<dbReference type="Pfam" id="PF00083">
    <property type="entry name" value="Sugar_tr"/>
    <property type="match status" value="2"/>
</dbReference>
<evidence type="ECO:0000256" key="3">
    <source>
        <dbReference type="ARBA" id="ARBA00022448"/>
    </source>
</evidence>
<keyword evidence="11" id="KW-1185">Reference proteome</keyword>
<feature type="compositionally biased region" description="Basic and acidic residues" evidence="7">
    <location>
        <begin position="539"/>
        <end position="554"/>
    </location>
</feature>
<name>A0A1V6TN97_9EURO</name>
<comment type="subcellular location">
    <subcellularLocation>
        <location evidence="1">Membrane</location>
        <topology evidence="1">Multi-pass membrane protein</topology>
    </subcellularLocation>
</comment>
<feature type="transmembrane region" description="Helical" evidence="8">
    <location>
        <begin position="183"/>
        <end position="206"/>
    </location>
</feature>
<dbReference type="PANTHER" id="PTHR48020:SF40">
    <property type="entry name" value="MAJOR FACILITATOR SUPERFAMILY (MFS) PROFILE DOMAIN-CONTAINING PROTEIN"/>
    <property type="match status" value="1"/>
</dbReference>
<evidence type="ECO:0000256" key="2">
    <source>
        <dbReference type="ARBA" id="ARBA00010992"/>
    </source>
</evidence>
<evidence type="ECO:0000256" key="7">
    <source>
        <dbReference type="SAM" id="MobiDB-lite"/>
    </source>
</evidence>
<dbReference type="PRINTS" id="PR00171">
    <property type="entry name" value="SUGRTRNSPORT"/>
</dbReference>
<evidence type="ECO:0000256" key="1">
    <source>
        <dbReference type="ARBA" id="ARBA00004141"/>
    </source>
</evidence>